<comment type="caution">
    <text evidence="3">The sequence shown here is derived from an EMBL/GenBank/DDBJ whole genome shotgun (WGS) entry which is preliminary data.</text>
</comment>
<reference evidence="3 4" key="1">
    <citation type="submission" date="2021-04" db="EMBL/GenBank/DDBJ databases">
        <title>Ruania sp. nov., isolated from sandy soil of mangrove forest.</title>
        <authorList>
            <person name="Ge X."/>
            <person name="Huang R."/>
            <person name="Liu W."/>
        </authorList>
    </citation>
    <scope>NUCLEOTIDE SEQUENCE [LARGE SCALE GENOMIC DNA]</scope>
    <source>
        <strain evidence="3 4">N2-46</strain>
    </source>
</reference>
<dbReference type="SMART" id="SM00421">
    <property type="entry name" value="HTH_LUXR"/>
    <property type="match status" value="1"/>
</dbReference>
<dbReference type="PROSITE" id="PS50043">
    <property type="entry name" value="HTH_LUXR_2"/>
    <property type="match status" value="1"/>
</dbReference>
<evidence type="ECO:0000256" key="1">
    <source>
        <dbReference type="ARBA" id="ARBA00023125"/>
    </source>
</evidence>
<accession>A0ABS7S696</accession>
<keyword evidence="4" id="KW-1185">Reference proteome</keyword>
<sequence>MSDAFVPRERLAATDLGRRAVSLVSAPAGSGKTMLVVDWAHRASDRGEAVAWLALDESDDRPYEFWSALIDALIEAAPTDAAEELDQLSPPRGRVEPRFITALTEVLDSSQPVRWLVLDDVHRLRSPDVLVGLDALLADLPPGLGVVLISRYEPDLNLHRLRLSGAIHDVRAEDLAFTESEASDLFERVGSTLSPLDVARVVARTEGWAAGLRLAAVSLAGASDPSLLLAQFEGDRREVADYLFTEVVQHLPDDTLSFLLATCAPEQLSVELAAELSGRADAGRILDRLCRLNALVVQSGDSSWYRYHSLMRDYLSAALARGDVDAPQRQHAAAARWFDHHDEPVVAFEHALRARDPDLLAGLIRSRGVRLILSGHAPTVRDTIAHSAPAVRHDPGVVTIAALAALELSDAAAADEQLAALAGLGPPHDAQQAALRAAAVVNRALLGGDVPRALRATGILERPLSGDADIDLTVLVQRGPARMRTGDYAGATADLERALELARAGGHDQVVLTTLSQLAGITGAACDFPATQSWTGKAIEYAVPRGWADSPRLAYAYLLAGWTAFQVGDERAGEYADKAIRALEEHGNVEVEVGVRSMHALATFEATTGTDRHRAVATFREIWESPHAEQVSPGLIGYATPQEIRLALAVGEHDWADDAVERVNRLLPNSLEALAMRAQLWHARGRSTEARRLLTVALRDDHVVHQEATRVSVNVLAAVVEEGQGNDALAFEALERAVALAAPRNFRRPFIDLWGDMEPLLRKHQGRFAHDDTFVSALLDTARLRGVGEDGAATSNTLSPRELELLRDLPSPLSIRDIAAARGVSINTTKTHLSSVYRKLGVSGRFAAIRAGRDRGLL</sequence>
<dbReference type="Pfam" id="PF25873">
    <property type="entry name" value="WHD_MalT"/>
    <property type="match status" value="1"/>
</dbReference>
<dbReference type="InterPro" id="IPR041664">
    <property type="entry name" value="AAA_16"/>
</dbReference>
<evidence type="ECO:0000259" key="2">
    <source>
        <dbReference type="PROSITE" id="PS50043"/>
    </source>
</evidence>
<proteinExistence type="predicted"/>
<dbReference type="InterPro" id="IPR039420">
    <property type="entry name" value="WalR-like"/>
</dbReference>
<dbReference type="Gene3D" id="1.25.40.10">
    <property type="entry name" value="Tetratricopeptide repeat domain"/>
    <property type="match status" value="1"/>
</dbReference>
<dbReference type="Pfam" id="PF13191">
    <property type="entry name" value="AAA_16"/>
    <property type="match status" value="1"/>
</dbReference>
<dbReference type="InterPro" id="IPR027417">
    <property type="entry name" value="P-loop_NTPase"/>
</dbReference>
<dbReference type="PANTHER" id="PTHR43214:SF42">
    <property type="entry name" value="TRANSCRIPTIONAL REGULATORY PROTEIN DESR"/>
    <property type="match status" value="1"/>
</dbReference>
<dbReference type="Pfam" id="PF00196">
    <property type="entry name" value="GerE"/>
    <property type="match status" value="1"/>
</dbReference>
<dbReference type="InterPro" id="IPR059106">
    <property type="entry name" value="WHD_MalT"/>
</dbReference>
<dbReference type="InterPro" id="IPR011990">
    <property type="entry name" value="TPR-like_helical_dom_sf"/>
</dbReference>
<dbReference type="Gene3D" id="1.10.10.10">
    <property type="entry name" value="Winged helix-like DNA-binding domain superfamily/Winged helix DNA-binding domain"/>
    <property type="match status" value="1"/>
</dbReference>
<dbReference type="SUPFAM" id="SSF46894">
    <property type="entry name" value="C-terminal effector domain of the bipartite response regulators"/>
    <property type="match status" value="1"/>
</dbReference>
<dbReference type="PANTHER" id="PTHR43214">
    <property type="entry name" value="TWO-COMPONENT RESPONSE REGULATOR"/>
    <property type="match status" value="1"/>
</dbReference>
<dbReference type="SUPFAM" id="SSF48452">
    <property type="entry name" value="TPR-like"/>
    <property type="match status" value="1"/>
</dbReference>
<dbReference type="InterPro" id="IPR000792">
    <property type="entry name" value="Tscrpt_reg_LuxR_C"/>
</dbReference>
<dbReference type="CDD" id="cd06170">
    <property type="entry name" value="LuxR_C_like"/>
    <property type="match status" value="1"/>
</dbReference>
<evidence type="ECO:0000313" key="3">
    <source>
        <dbReference type="EMBL" id="MBZ2195876.1"/>
    </source>
</evidence>
<organism evidence="3 4">
    <name type="scientific">Occultella gossypii</name>
    <dbReference type="NCBI Taxonomy" id="2800820"/>
    <lineage>
        <taxon>Bacteria</taxon>
        <taxon>Bacillati</taxon>
        <taxon>Actinomycetota</taxon>
        <taxon>Actinomycetes</taxon>
        <taxon>Micrococcales</taxon>
        <taxon>Ruaniaceae</taxon>
        <taxon>Occultella</taxon>
    </lineage>
</organism>
<dbReference type="InterPro" id="IPR016032">
    <property type="entry name" value="Sig_transdc_resp-reg_C-effctor"/>
</dbReference>
<dbReference type="Gene3D" id="3.40.50.300">
    <property type="entry name" value="P-loop containing nucleotide triphosphate hydrolases"/>
    <property type="match status" value="1"/>
</dbReference>
<dbReference type="SUPFAM" id="SSF52540">
    <property type="entry name" value="P-loop containing nucleoside triphosphate hydrolases"/>
    <property type="match status" value="1"/>
</dbReference>
<gene>
    <name evidence="3" type="ORF">KCQ71_06915</name>
</gene>
<dbReference type="EMBL" id="JAGSHT010000007">
    <property type="protein sequence ID" value="MBZ2195876.1"/>
    <property type="molecule type" value="Genomic_DNA"/>
</dbReference>
<keyword evidence="1" id="KW-0238">DNA-binding</keyword>
<evidence type="ECO:0000313" key="4">
    <source>
        <dbReference type="Proteomes" id="UP000826651"/>
    </source>
</evidence>
<protein>
    <submittedName>
        <fullName evidence="3">AAA family ATPase</fullName>
    </submittedName>
</protein>
<name>A0ABS7S696_9MICO</name>
<feature type="domain" description="HTH luxR-type" evidence="2">
    <location>
        <begin position="791"/>
        <end position="856"/>
    </location>
</feature>
<dbReference type="Proteomes" id="UP000826651">
    <property type="component" value="Unassembled WGS sequence"/>
</dbReference>
<dbReference type="RefSeq" id="WP_223404240.1">
    <property type="nucleotide sequence ID" value="NZ_JAGSHT010000007.1"/>
</dbReference>
<dbReference type="InterPro" id="IPR036388">
    <property type="entry name" value="WH-like_DNA-bd_sf"/>
</dbReference>